<dbReference type="InterPro" id="IPR027417">
    <property type="entry name" value="P-loop_NTPase"/>
</dbReference>
<sequence>MPLTDTEWDMVTGWVRDFLLDTPDPYTPIKQLGFAPEFIGALPLTTRAGENAVALVRAARRTISAQLLLLDGLVHNDALSSLEAGTTAEQLRAALLQDQAEHASPQDHFLSSVLKNGTEVFIDRAELRGKLREFVSDPEKTVLVVDGEPDSGRSYTYHLIRHLGQHCGFRPVRVTLSRTSTAAAVVRRLTEFVADPRTPITPLNPTQLNDPLPTLDDAVHSVVRLATAADEQFWLVLDDCDRLDVTSDVWDCIGKLALAIYEHAPVRRETVPRLVLLGYSPTTRQLPYEIRKNECLDTARTLGADDLAEFFGQFFAAQPPPGESAGPPPDRVAALVDTALSAVLGAAEADGDESYMRRVCTAVEGTVRVYRSLTEGEDFAARLQAELRPAEGGGGPPPMPDIRRRYREAACLLSRFDPARLRLPGEERATGRAAMELVHDCRALGSAHPAGRAPEPGAGESAPPGTAGPEADLAALTTSWALKSGIREATLRGLAGPEAALAALAANADQFPEGPGPERTALAHLSGAPPRPDEPPRLEGQGVDALADTLQAVLWLEQIPGVTGLPDAEHVQRLLERARLLQPLQRLVQGPFQGRAEELDQLRAYVGLPADSPQARIRQAGHGLRRVMTRAPEPPLVVHGLGGIGKSTLIAKFLLDSLRDFPAGFPFVYADFERPTLAIQEPATLIAEIARQLAVQYPAHGAELDALAHECEATAGHQRQEKDQVDELYELSTTRPTLGRISSSGFHDRASARDTELVRKVADVVVRAAGTPAGQPGPPLVIAVDSFEKAQYRGSPVLGRMWAIWAALQQAYPRLRFIVSGRAPVDHPARITTPRAIALGDLDHKAAVALLTADGVGDPHIADELAERVGGHPLSLKLAARAAVLAGGAADTLGELVEGLPARRRYFYRKVDQMLVQGALYERILQHIPDPEVRELAQAGLALRVITPELITEVLAEPCGLRIDSAERARRLFGVLSRLDLVEPAGPDAVRHRSDLRAIMLRLADNARTDVMRAVGRRAVVYYAAREGPEARAEEIYHRLRLNENPRSVERRWTTGIERYLEGADQDMSPRSAAFLTGLIGGHLPEQVMAEADQEDWERIAAREVEDLLAQGYTEAAAARLAERRPWTPGSPLHPLLVETLARQGHTTLALETAEAAVDRADKAGCAELQLELLLLSARLAEAAGDASAADRDLAEAVDIATLLGRDFEAMGALLARARLAERTPGDPDRAEVDDRLARRLRLLPDSALAEQPVLVRAVAAEVCDQDPAALDRTLEVVGLPQADDGVVEALAESIGRAAAEQPQLRAALLRILQGAVGEPERPPGEPATGSTHTSMTGILREARRRGTLDGLARRLLVVRDRSGELLSGVAAALGAGTSGAVPKVAPPPSPAAAAPERNGPKAA</sequence>
<reference evidence="3" key="1">
    <citation type="journal article" date="2014" name="Int. J. Syst. Evol. Microbiol.">
        <title>Complete genome sequence of Corynebacterium casei LMG S-19264T (=DSM 44701T), isolated from a smear-ripened cheese.</title>
        <authorList>
            <consortium name="US DOE Joint Genome Institute (JGI-PGF)"/>
            <person name="Walter F."/>
            <person name="Albersmeier A."/>
            <person name="Kalinowski J."/>
            <person name="Ruckert C."/>
        </authorList>
    </citation>
    <scope>NUCLEOTIDE SEQUENCE</scope>
    <source>
        <strain evidence="3">JCM 3172</strain>
    </source>
</reference>
<organism evidence="3 4">
    <name type="scientific">Streptomyces purpureus</name>
    <dbReference type="NCBI Taxonomy" id="1951"/>
    <lineage>
        <taxon>Bacteria</taxon>
        <taxon>Bacillati</taxon>
        <taxon>Actinomycetota</taxon>
        <taxon>Actinomycetes</taxon>
        <taxon>Kitasatosporales</taxon>
        <taxon>Streptomycetaceae</taxon>
        <taxon>Streptomyces</taxon>
    </lineage>
</organism>
<accession>A0A918GW63</accession>
<protein>
    <recommendedName>
        <fullName evidence="2">Orc1-like AAA ATPase domain-containing protein</fullName>
    </recommendedName>
</protein>
<feature type="compositionally biased region" description="Low complexity" evidence="1">
    <location>
        <begin position="449"/>
        <end position="470"/>
    </location>
</feature>
<comment type="caution">
    <text evidence="3">The sequence shown here is derived from an EMBL/GenBank/DDBJ whole genome shotgun (WGS) entry which is preliminary data.</text>
</comment>
<dbReference type="InterPro" id="IPR041664">
    <property type="entry name" value="AAA_16"/>
</dbReference>
<keyword evidence="4" id="KW-1185">Reference proteome</keyword>
<name>A0A918GW63_9ACTN</name>
<evidence type="ECO:0000313" key="3">
    <source>
        <dbReference type="EMBL" id="GGT12328.1"/>
    </source>
</evidence>
<evidence type="ECO:0000313" key="4">
    <source>
        <dbReference type="Proteomes" id="UP000619486"/>
    </source>
</evidence>
<feature type="region of interest" description="Disordered" evidence="1">
    <location>
        <begin position="446"/>
        <end position="470"/>
    </location>
</feature>
<reference evidence="3" key="2">
    <citation type="submission" date="2020-09" db="EMBL/GenBank/DDBJ databases">
        <authorList>
            <person name="Sun Q."/>
            <person name="Ohkuma M."/>
        </authorList>
    </citation>
    <scope>NUCLEOTIDE SEQUENCE</scope>
    <source>
        <strain evidence="3">JCM 3172</strain>
    </source>
</reference>
<feature type="region of interest" description="Disordered" evidence="1">
    <location>
        <begin position="1318"/>
        <end position="1342"/>
    </location>
</feature>
<feature type="region of interest" description="Disordered" evidence="1">
    <location>
        <begin position="509"/>
        <end position="537"/>
    </location>
</feature>
<gene>
    <name evidence="3" type="ORF">GCM10014713_00930</name>
</gene>
<evidence type="ECO:0000259" key="2">
    <source>
        <dbReference type="Pfam" id="PF13191"/>
    </source>
</evidence>
<dbReference type="Gene3D" id="3.40.50.300">
    <property type="entry name" value="P-loop containing nucleotide triphosphate hydrolases"/>
    <property type="match status" value="1"/>
</dbReference>
<dbReference type="SUPFAM" id="SSF52540">
    <property type="entry name" value="P-loop containing nucleoside triphosphate hydrolases"/>
    <property type="match status" value="1"/>
</dbReference>
<dbReference type="Pfam" id="PF13191">
    <property type="entry name" value="AAA_16"/>
    <property type="match status" value="1"/>
</dbReference>
<dbReference type="Proteomes" id="UP000619486">
    <property type="component" value="Unassembled WGS sequence"/>
</dbReference>
<evidence type="ECO:0000256" key="1">
    <source>
        <dbReference type="SAM" id="MobiDB-lite"/>
    </source>
</evidence>
<dbReference type="RefSeq" id="WP_229832550.1">
    <property type="nucleotide sequence ID" value="NZ_BMQQ01000001.1"/>
</dbReference>
<feature type="domain" description="Orc1-like AAA ATPase" evidence="2">
    <location>
        <begin position="624"/>
        <end position="797"/>
    </location>
</feature>
<dbReference type="EMBL" id="BMQQ01000001">
    <property type="protein sequence ID" value="GGT12328.1"/>
    <property type="molecule type" value="Genomic_DNA"/>
</dbReference>
<feature type="region of interest" description="Disordered" evidence="1">
    <location>
        <begin position="1377"/>
        <end position="1404"/>
    </location>
</feature>
<proteinExistence type="predicted"/>